<evidence type="ECO:0000256" key="3">
    <source>
        <dbReference type="ARBA" id="ARBA00022617"/>
    </source>
</evidence>
<dbReference type="GO" id="GO:0016705">
    <property type="term" value="F:oxidoreductase activity, acting on paired donors, with incorporation or reduction of molecular oxygen"/>
    <property type="evidence" value="ECO:0007669"/>
    <property type="project" value="InterPro"/>
</dbReference>
<gene>
    <name evidence="11" type="ORF">FRX31_010891</name>
</gene>
<dbReference type="Gene3D" id="1.10.630.10">
    <property type="entry name" value="Cytochrome P450"/>
    <property type="match status" value="1"/>
</dbReference>
<dbReference type="Proteomes" id="UP000554482">
    <property type="component" value="Unassembled WGS sequence"/>
</dbReference>
<evidence type="ECO:0000256" key="5">
    <source>
        <dbReference type="ARBA" id="ARBA00022723"/>
    </source>
</evidence>
<dbReference type="AlphaFoldDB" id="A0A7J6WU11"/>
<organism evidence="11 12">
    <name type="scientific">Thalictrum thalictroides</name>
    <name type="common">Rue-anemone</name>
    <name type="synonym">Anemone thalictroides</name>
    <dbReference type="NCBI Taxonomy" id="46969"/>
    <lineage>
        <taxon>Eukaryota</taxon>
        <taxon>Viridiplantae</taxon>
        <taxon>Streptophyta</taxon>
        <taxon>Embryophyta</taxon>
        <taxon>Tracheophyta</taxon>
        <taxon>Spermatophyta</taxon>
        <taxon>Magnoliopsida</taxon>
        <taxon>Ranunculales</taxon>
        <taxon>Ranunculaceae</taxon>
        <taxon>Thalictroideae</taxon>
        <taxon>Thalictrum</taxon>
    </lineage>
</organism>
<dbReference type="PANTHER" id="PTHR47947">
    <property type="entry name" value="CYTOCHROME P450 82C3-RELATED"/>
    <property type="match status" value="1"/>
</dbReference>
<keyword evidence="3" id="KW-0349">Heme</keyword>
<keyword evidence="6 10" id="KW-1133">Transmembrane helix</keyword>
<evidence type="ECO:0000313" key="11">
    <source>
        <dbReference type="EMBL" id="KAF5199522.1"/>
    </source>
</evidence>
<dbReference type="GO" id="GO:0020037">
    <property type="term" value="F:heme binding"/>
    <property type="evidence" value="ECO:0007669"/>
    <property type="project" value="InterPro"/>
</dbReference>
<dbReference type="OrthoDB" id="2789670at2759"/>
<dbReference type="SUPFAM" id="SSF48264">
    <property type="entry name" value="Cytochrome P450"/>
    <property type="match status" value="1"/>
</dbReference>
<evidence type="ECO:0000256" key="9">
    <source>
        <dbReference type="ARBA" id="ARBA00023136"/>
    </source>
</evidence>
<feature type="non-terminal residue" evidence="11">
    <location>
        <position position="78"/>
    </location>
</feature>
<evidence type="ECO:0000256" key="1">
    <source>
        <dbReference type="ARBA" id="ARBA00001971"/>
    </source>
</evidence>
<comment type="cofactor">
    <cofactor evidence="1">
        <name>heme</name>
        <dbReference type="ChEBI" id="CHEBI:30413"/>
    </cofactor>
</comment>
<dbReference type="GO" id="GO:0004497">
    <property type="term" value="F:monooxygenase activity"/>
    <property type="evidence" value="ECO:0007669"/>
    <property type="project" value="InterPro"/>
</dbReference>
<evidence type="ECO:0000256" key="10">
    <source>
        <dbReference type="SAM" id="Phobius"/>
    </source>
</evidence>
<dbReference type="GO" id="GO:0005506">
    <property type="term" value="F:iron ion binding"/>
    <property type="evidence" value="ECO:0007669"/>
    <property type="project" value="InterPro"/>
</dbReference>
<name>A0A7J6WU11_THATH</name>
<feature type="transmembrane region" description="Helical" evidence="10">
    <location>
        <begin position="6"/>
        <end position="27"/>
    </location>
</feature>
<keyword evidence="4 10" id="KW-0812">Transmembrane</keyword>
<dbReference type="GO" id="GO:0016020">
    <property type="term" value="C:membrane"/>
    <property type="evidence" value="ECO:0007669"/>
    <property type="project" value="UniProtKB-SubCell"/>
</dbReference>
<keyword evidence="12" id="KW-1185">Reference proteome</keyword>
<keyword evidence="7" id="KW-0560">Oxidoreductase</keyword>
<evidence type="ECO:0000256" key="4">
    <source>
        <dbReference type="ARBA" id="ARBA00022692"/>
    </source>
</evidence>
<sequence>MELLNPVYLTAICSGLLASIYILYIIIWPKMNAKIRTAPEPAGAWPLIGHLPMLSEPRLPHIVLGDLADKYGPVFTIR</sequence>
<keyword evidence="8" id="KW-0408">Iron</keyword>
<comment type="caution">
    <text evidence="11">The sequence shown here is derived from an EMBL/GenBank/DDBJ whole genome shotgun (WGS) entry which is preliminary data.</text>
</comment>
<dbReference type="InterPro" id="IPR050651">
    <property type="entry name" value="Plant_Cytochrome_P450_Monoox"/>
</dbReference>
<protein>
    <submittedName>
        <fullName evidence="11">Cytochrome p450 like</fullName>
    </submittedName>
</protein>
<comment type="subcellular location">
    <subcellularLocation>
        <location evidence="2">Membrane</location>
    </subcellularLocation>
</comment>
<accession>A0A7J6WU11</accession>
<dbReference type="InterPro" id="IPR036396">
    <property type="entry name" value="Cyt_P450_sf"/>
</dbReference>
<evidence type="ECO:0000256" key="2">
    <source>
        <dbReference type="ARBA" id="ARBA00004370"/>
    </source>
</evidence>
<evidence type="ECO:0000256" key="8">
    <source>
        <dbReference type="ARBA" id="ARBA00023004"/>
    </source>
</evidence>
<evidence type="ECO:0000256" key="6">
    <source>
        <dbReference type="ARBA" id="ARBA00022989"/>
    </source>
</evidence>
<keyword evidence="5" id="KW-0479">Metal-binding</keyword>
<evidence type="ECO:0000256" key="7">
    <source>
        <dbReference type="ARBA" id="ARBA00023002"/>
    </source>
</evidence>
<dbReference type="PANTHER" id="PTHR47947:SF26">
    <property type="entry name" value="CYTOCHROME P450"/>
    <property type="match status" value="1"/>
</dbReference>
<reference evidence="11 12" key="1">
    <citation type="submission" date="2020-06" db="EMBL/GenBank/DDBJ databases">
        <title>Transcriptomic and genomic resources for Thalictrum thalictroides and T. hernandezii: Facilitating candidate gene discovery in an emerging model plant lineage.</title>
        <authorList>
            <person name="Arias T."/>
            <person name="Riano-Pachon D.M."/>
            <person name="Di Stilio V.S."/>
        </authorList>
    </citation>
    <scope>NUCLEOTIDE SEQUENCE [LARGE SCALE GENOMIC DNA]</scope>
    <source>
        <strain evidence="12">cv. WT478/WT964</strain>
        <tissue evidence="11">Leaves</tissue>
    </source>
</reference>
<dbReference type="EMBL" id="JABWDY010011841">
    <property type="protein sequence ID" value="KAF5199522.1"/>
    <property type="molecule type" value="Genomic_DNA"/>
</dbReference>
<keyword evidence="9 10" id="KW-0472">Membrane</keyword>
<proteinExistence type="predicted"/>
<evidence type="ECO:0000313" key="12">
    <source>
        <dbReference type="Proteomes" id="UP000554482"/>
    </source>
</evidence>